<dbReference type="AlphaFoldDB" id="A0A5J4NLN3"/>
<keyword evidence="2" id="KW-0812">Transmembrane</keyword>
<dbReference type="Proteomes" id="UP000324629">
    <property type="component" value="Unassembled WGS sequence"/>
</dbReference>
<name>A0A5J4NLN3_9TREM</name>
<evidence type="ECO:0000313" key="3">
    <source>
        <dbReference type="EMBL" id="KAA3676150.1"/>
    </source>
</evidence>
<dbReference type="EMBL" id="QNGE01002128">
    <property type="protein sequence ID" value="KAA3676150.1"/>
    <property type="molecule type" value="Genomic_DNA"/>
</dbReference>
<keyword evidence="4" id="KW-1185">Reference proteome</keyword>
<accession>A0A5J4NLN3</accession>
<gene>
    <name evidence="3" type="ORF">DEA37_0013479</name>
</gene>
<feature type="compositionally biased region" description="Basic and acidic residues" evidence="1">
    <location>
        <begin position="175"/>
        <end position="190"/>
    </location>
</feature>
<organism evidence="3 4">
    <name type="scientific">Paragonimus westermani</name>
    <dbReference type="NCBI Taxonomy" id="34504"/>
    <lineage>
        <taxon>Eukaryota</taxon>
        <taxon>Metazoa</taxon>
        <taxon>Spiralia</taxon>
        <taxon>Lophotrochozoa</taxon>
        <taxon>Platyhelminthes</taxon>
        <taxon>Trematoda</taxon>
        <taxon>Digenea</taxon>
        <taxon>Plagiorchiida</taxon>
        <taxon>Troglotremata</taxon>
        <taxon>Troglotrematidae</taxon>
        <taxon>Paragonimus</taxon>
    </lineage>
</organism>
<evidence type="ECO:0000313" key="4">
    <source>
        <dbReference type="Proteomes" id="UP000324629"/>
    </source>
</evidence>
<keyword evidence="2" id="KW-1133">Transmembrane helix</keyword>
<protein>
    <submittedName>
        <fullName evidence="3">Uncharacterized protein</fullName>
    </submittedName>
</protein>
<sequence>MATYKPSLKVKAPSSHPECHRNFSAVSNIMHAQHPHQNFSDRPPPFHTTYEMPGAVEEHDVIANDCCLNSADPLVHGPGRTDCVLATIFFVIFVLLILCGTITSVLHYVAGIEFSTSNRGRVVGPVLLGLSVIPILFVILFICRAKEQVASQVEQLNLTHSAREKIAYRQHQKSPNREKFKHRLDSDRQQKQRAQTRHVPH</sequence>
<keyword evidence="2" id="KW-0472">Membrane</keyword>
<feature type="transmembrane region" description="Helical" evidence="2">
    <location>
        <begin position="122"/>
        <end position="143"/>
    </location>
</feature>
<evidence type="ECO:0000256" key="1">
    <source>
        <dbReference type="SAM" id="MobiDB-lite"/>
    </source>
</evidence>
<evidence type="ECO:0000256" key="2">
    <source>
        <dbReference type="SAM" id="Phobius"/>
    </source>
</evidence>
<proteinExistence type="predicted"/>
<feature type="transmembrane region" description="Helical" evidence="2">
    <location>
        <begin position="83"/>
        <end position="110"/>
    </location>
</feature>
<reference evidence="3 4" key="1">
    <citation type="journal article" date="2019" name="Gigascience">
        <title>Whole-genome sequence of the oriental lung fluke Paragonimus westermani.</title>
        <authorList>
            <person name="Oey H."/>
            <person name="Zakrzewski M."/>
            <person name="Narain K."/>
            <person name="Devi K.R."/>
            <person name="Agatsuma T."/>
            <person name="Nawaratna S."/>
            <person name="Gobert G.N."/>
            <person name="Jones M.K."/>
            <person name="Ragan M.A."/>
            <person name="McManus D.P."/>
            <person name="Krause L."/>
        </authorList>
    </citation>
    <scope>NUCLEOTIDE SEQUENCE [LARGE SCALE GENOMIC DNA]</scope>
    <source>
        <strain evidence="3 4">IND2009</strain>
    </source>
</reference>
<feature type="region of interest" description="Disordered" evidence="1">
    <location>
        <begin position="169"/>
        <end position="201"/>
    </location>
</feature>
<comment type="caution">
    <text evidence="3">The sequence shown here is derived from an EMBL/GenBank/DDBJ whole genome shotgun (WGS) entry which is preliminary data.</text>
</comment>